<dbReference type="GO" id="GO:0016787">
    <property type="term" value="F:hydrolase activity"/>
    <property type="evidence" value="ECO:0007669"/>
    <property type="project" value="InterPro"/>
</dbReference>
<proteinExistence type="predicted"/>
<reference evidence="3 4" key="1">
    <citation type="journal article" date="2016" name="Nat. Commun.">
        <title>Thousands of microbial genomes shed light on interconnected biogeochemical processes in an aquifer system.</title>
        <authorList>
            <person name="Anantharaman K."/>
            <person name="Brown C.T."/>
            <person name="Hug L.A."/>
            <person name="Sharon I."/>
            <person name="Castelle C.J."/>
            <person name="Probst A.J."/>
            <person name="Thomas B.C."/>
            <person name="Singh A."/>
            <person name="Wilkins M.J."/>
            <person name="Karaoz U."/>
            <person name="Brodie E.L."/>
            <person name="Williams K.H."/>
            <person name="Hubbard S.S."/>
            <person name="Banfield J.F."/>
        </authorList>
    </citation>
    <scope>NUCLEOTIDE SEQUENCE [LARGE SCALE GENOMIC DNA]</scope>
</reference>
<comment type="caution">
    <text evidence="3">The sequence shown here is derived from an EMBL/GenBank/DDBJ whole genome shotgun (WGS) entry which is preliminary data.</text>
</comment>
<dbReference type="STRING" id="1797545.A3B15_02460"/>
<dbReference type="PANTHER" id="PTHR21240:SF19">
    <property type="entry name" value="CATALYTIC_ HYDROLASE"/>
    <property type="match status" value="1"/>
</dbReference>
<dbReference type="InterPro" id="IPR032465">
    <property type="entry name" value="ACMSD"/>
</dbReference>
<dbReference type="InterPro" id="IPR006680">
    <property type="entry name" value="Amidohydro-rel"/>
</dbReference>
<evidence type="ECO:0000256" key="1">
    <source>
        <dbReference type="ARBA" id="ARBA00023239"/>
    </source>
</evidence>
<organism evidence="3 4">
    <name type="scientific">Candidatus Buchananbacteria bacterium RIFCSPLOWO2_01_FULL_45_31</name>
    <dbReference type="NCBI Taxonomy" id="1797545"/>
    <lineage>
        <taxon>Bacteria</taxon>
        <taxon>Candidatus Buchananiibacteriota</taxon>
    </lineage>
</organism>
<evidence type="ECO:0000313" key="4">
    <source>
        <dbReference type="Proteomes" id="UP000177250"/>
    </source>
</evidence>
<protein>
    <recommendedName>
        <fullName evidence="2">Amidohydrolase-related domain-containing protein</fullName>
    </recommendedName>
</protein>
<evidence type="ECO:0000259" key="2">
    <source>
        <dbReference type="Pfam" id="PF04909"/>
    </source>
</evidence>
<dbReference type="PANTHER" id="PTHR21240">
    <property type="entry name" value="2-AMINO-3-CARBOXYLMUCONATE-6-SEMIALDEHYDE DECARBOXYLASE"/>
    <property type="match status" value="1"/>
</dbReference>
<dbReference type="Proteomes" id="UP000177250">
    <property type="component" value="Unassembled WGS sequence"/>
</dbReference>
<dbReference type="AlphaFoldDB" id="A0A1G1YPL1"/>
<dbReference type="EMBL" id="MHIO01000021">
    <property type="protein sequence ID" value="OGY53746.1"/>
    <property type="molecule type" value="Genomic_DNA"/>
</dbReference>
<accession>A0A1G1YPL1</accession>
<dbReference type="InterPro" id="IPR032466">
    <property type="entry name" value="Metal_Hydrolase"/>
</dbReference>
<dbReference type="SUPFAM" id="SSF51556">
    <property type="entry name" value="Metallo-dependent hydrolases"/>
    <property type="match status" value="1"/>
</dbReference>
<gene>
    <name evidence="3" type="ORF">A3B15_02460</name>
</gene>
<dbReference type="GO" id="GO:0016831">
    <property type="term" value="F:carboxy-lyase activity"/>
    <property type="evidence" value="ECO:0007669"/>
    <property type="project" value="InterPro"/>
</dbReference>
<sequence length="265" mass="30341">MIIDSHLHISIITKGDSNFELVKQRLLKEMKINKVARAIVIPDNEPNPQCANLDAVIELTRNEPKLSVIATLKADQINGGNLKKIEKLFLKKQALGFKIFPGHDPVYPTDKRWRPVFKLCQNYDLPLIIHTGINSGNRSAAKYNDPKYIVKVAKNFKNLKIIIAHYFWPELDYCFKITAGFDNIYFDTSALADLEIIQESGGLKKIREILTKTVRRRSNSILFGTDWPIGSFKKHIDLINSLPLSSGEKQNIFFRNAEFAFRLKK</sequence>
<feature type="domain" description="Amidohydrolase-related" evidence="2">
    <location>
        <begin position="79"/>
        <end position="263"/>
    </location>
</feature>
<dbReference type="Gene3D" id="3.20.20.140">
    <property type="entry name" value="Metal-dependent hydrolases"/>
    <property type="match status" value="1"/>
</dbReference>
<evidence type="ECO:0000313" key="3">
    <source>
        <dbReference type="EMBL" id="OGY53746.1"/>
    </source>
</evidence>
<keyword evidence="1" id="KW-0456">Lyase</keyword>
<dbReference type="Pfam" id="PF04909">
    <property type="entry name" value="Amidohydro_2"/>
    <property type="match status" value="1"/>
</dbReference>
<name>A0A1G1YPL1_9BACT</name>